<gene>
    <name evidence="1" type="ORF">BpHYR1_012567</name>
</gene>
<organism evidence="1 2">
    <name type="scientific">Brachionus plicatilis</name>
    <name type="common">Marine rotifer</name>
    <name type="synonym">Brachionus muelleri</name>
    <dbReference type="NCBI Taxonomy" id="10195"/>
    <lineage>
        <taxon>Eukaryota</taxon>
        <taxon>Metazoa</taxon>
        <taxon>Spiralia</taxon>
        <taxon>Gnathifera</taxon>
        <taxon>Rotifera</taxon>
        <taxon>Eurotatoria</taxon>
        <taxon>Monogononta</taxon>
        <taxon>Pseudotrocha</taxon>
        <taxon>Ploima</taxon>
        <taxon>Brachionidae</taxon>
        <taxon>Brachionus</taxon>
    </lineage>
</organism>
<proteinExistence type="predicted"/>
<reference evidence="1 2" key="1">
    <citation type="journal article" date="2018" name="Sci. Rep.">
        <title>Genomic signatures of local adaptation to the degree of environmental predictability in rotifers.</title>
        <authorList>
            <person name="Franch-Gras L."/>
            <person name="Hahn C."/>
            <person name="Garcia-Roger E.M."/>
            <person name="Carmona M.J."/>
            <person name="Serra M."/>
            <person name="Gomez A."/>
        </authorList>
    </citation>
    <scope>NUCLEOTIDE SEQUENCE [LARGE SCALE GENOMIC DNA]</scope>
    <source>
        <strain evidence="1">HYR1</strain>
    </source>
</reference>
<evidence type="ECO:0000313" key="2">
    <source>
        <dbReference type="Proteomes" id="UP000276133"/>
    </source>
</evidence>
<comment type="caution">
    <text evidence="1">The sequence shown here is derived from an EMBL/GenBank/DDBJ whole genome shotgun (WGS) entry which is preliminary data.</text>
</comment>
<dbReference type="EMBL" id="REGN01010439">
    <property type="protein sequence ID" value="RMZ99050.1"/>
    <property type="molecule type" value="Genomic_DNA"/>
</dbReference>
<keyword evidence="2" id="KW-1185">Reference proteome</keyword>
<evidence type="ECO:0000313" key="1">
    <source>
        <dbReference type="EMBL" id="RMZ99050.1"/>
    </source>
</evidence>
<sequence length="71" mass="8529">MCTIRLSHSYFHILINHSLNLINSQLFDIINFHLLYLSKGYQNRSNLNINNFVPARKHQNKVLVPNRRDFY</sequence>
<accession>A0A3M7PK23</accession>
<name>A0A3M7PK23_BRAPC</name>
<protein>
    <submittedName>
        <fullName evidence="1">Uncharacterized protein</fullName>
    </submittedName>
</protein>
<dbReference type="Proteomes" id="UP000276133">
    <property type="component" value="Unassembled WGS sequence"/>
</dbReference>
<dbReference type="AlphaFoldDB" id="A0A3M7PK23"/>